<dbReference type="Proteomes" id="UP000266841">
    <property type="component" value="Unassembled WGS sequence"/>
</dbReference>
<gene>
    <name evidence="1" type="ORF">THAOC_13794</name>
</gene>
<dbReference type="eggNOG" id="ENOG502R0QB">
    <property type="taxonomic scope" value="Eukaryota"/>
</dbReference>
<dbReference type="AlphaFoldDB" id="K0SGQ0"/>
<evidence type="ECO:0000313" key="1">
    <source>
        <dbReference type="EMBL" id="EJK65353.1"/>
    </source>
</evidence>
<reference evidence="1 2" key="1">
    <citation type="journal article" date="2012" name="Genome Biol.">
        <title>Genome and low-iron response of an oceanic diatom adapted to chronic iron limitation.</title>
        <authorList>
            <person name="Lommer M."/>
            <person name="Specht M."/>
            <person name="Roy A.S."/>
            <person name="Kraemer L."/>
            <person name="Andreson R."/>
            <person name="Gutowska M.A."/>
            <person name="Wolf J."/>
            <person name="Bergner S.V."/>
            <person name="Schilhabel M.B."/>
            <person name="Klostermeier U.C."/>
            <person name="Beiko R.G."/>
            <person name="Rosenstiel P."/>
            <person name="Hippler M."/>
            <person name="Laroche J."/>
        </authorList>
    </citation>
    <scope>NUCLEOTIDE SEQUENCE [LARGE SCALE GENOMIC DNA]</scope>
    <source>
        <strain evidence="1 2">CCMP1005</strain>
    </source>
</reference>
<protein>
    <submittedName>
        <fullName evidence="1">Uncharacterized protein</fullName>
    </submittedName>
</protein>
<proteinExistence type="predicted"/>
<dbReference type="EMBL" id="AGNL01015957">
    <property type="protein sequence ID" value="EJK65353.1"/>
    <property type="molecule type" value="Genomic_DNA"/>
</dbReference>
<name>K0SGQ0_THAOC</name>
<keyword evidence="2" id="KW-1185">Reference proteome</keyword>
<accession>K0SGQ0</accession>
<organism evidence="1 2">
    <name type="scientific">Thalassiosira oceanica</name>
    <name type="common">Marine diatom</name>
    <dbReference type="NCBI Taxonomy" id="159749"/>
    <lineage>
        <taxon>Eukaryota</taxon>
        <taxon>Sar</taxon>
        <taxon>Stramenopiles</taxon>
        <taxon>Ochrophyta</taxon>
        <taxon>Bacillariophyta</taxon>
        <taxon>Coscinodiscophyceae</taxon>
        <taxon>Thalassiosirophycidae</taxon>
        <taxon>Thalassiosirales</taxon>
        <taxon>Thalassiosiraceae</taxon>
        <taxon>Thalassiosira</taxon>
    </lineage>
</organism>
<sequence length="209" mass="22564">MTFAHGDGKFCDCDECENDAVPDLIRDAAAAANTKAQSGAAVRVRPEQKHVHTANSDAGETRPRHLGVEGILGSKAEKESRRQVSWIEGASFLLPYSKGVATGWIHRAAQDVDGNEADQKDEKLDKNFTGKDGVEPIVFYAIKATSDAIKSLNDYMPTDVPPWIMAAHELLDGADEADTPFVHEIGGFVKSADETLKVSQVIDLAEGKT</sequence>
<comment type="caution">
    <text evidence="1">The sequence shown here is derived from an EMBL/GenBank/DDBJ whole genome shotgun (WGS) entry which is preliminary data.</text>
</comment>
<evidence type="ECO:0000313" key="2">
    <source>
        <dbReference type="Proteomes" id="UP000266841"/>
    </source>
</evidence>